<gene>
    <name evidence="2" type="ORF">P879_08740</name>
</gene>
<keyword evidence="1" id="KW-0812">Transmembrane</keyword>
<dbReference type="PANTHER" id="PTHR12840">
    <property type="entry name" value="NADH-UBIQUINONE OXIDOREDUCTASE ASHI SUBUNIT"/>
    <property type="match status" value="1"/>
</dbReference>
<dbReference type="Pfam" id="PF05821">
    <property type="entry name" value="NDUF_B8"/>
    <property type="match status" value="1"/>
</dbReference>
<accession>A0A8T0D8G8</accession>
<dbReference type="OrthoDB" id="2014058at2759"/>
<feature type="transmembrane region" description="Helical" evidence="1">
    <location>
        <begin position="144"/>
        <end position="165"/>
    </location>
</feature>
<dbReference type="Proteomes" id="UP000699462">
    <property type="component" value="Unassembled WGS sequence"/>
</dbReference>
<organism evidence="2 3">
    <name type="scientific">Paragonimus westermani</name>
    <dbReference type="NCBI Taxonomy" id="34504"/>
    <lineage>
        <taxon>Eukaryota</taxon>
        <taxon>Metazoa</taxon>
        <taxon>Spiralia</taxon>
        <taxon>Lophotrochozoa</taxon>
        <taxon>Platyhelminthes</taxon>
        <taxon>Trematoda</taxon>
        <taxon>Digenea</taxon>
        <taxon>Plagiorchiida</taxon>
        <taxon>Troglotremata</taxon>
        <taxon>Troglotrematidae</taxon>
        <taxon>Paragonimus</taxon>
    </lineage>
</organism>
<protein>
    <recommendedName>
        <fullName evidence="4">NADH dehydrogenase [ubiquinone] 1 beta subcomplex subunit 8, mitochondrial</fullName>
    </recommendedName>
</protein>
<name>A0A8T0D8G8_9TREM</name>
<evidence type="ECO:0000313" key="2">
    <source>
        <dbReference type="EMBL" id="KAF8563666.1"/>
    </source>
</evidence>
<keyword evidence="1" id="KW-1133">Transmembrane helix</keyword>
<evidence type="ECO:0000313" key="3">
    <source>
        <dbReference type="Proteomes" id="UP000699462"/>
    </source>
</evidence>
<dbReference type="PANTHER" id="PTHR12840:SF1">
    <property type="entry name" value="NADH DEHYDROGENASE [UBIQUINONE] 1 BETA SUBCOMPLEX SUBUNIT 8, MITOCHONDRIAL"/>
    <property type="match status" value="1"/>
</dbReference>
<sequence length="191" mass="22688">CVSRTARIILARTRSLLHILVVQFKLRIFNSTLVCRSLFVDWNIEWKPAPYPCTEAQREAAAKRYGLLLSDYKPFENDGLAPGDYPDLQPFNEAHRDPWEHYDYYPIKRNYNEPVPFYWEFYSESGTDPNLQETAHYGQPMWKLLLKFLLTPVVLFSFILVGEWYKIFQPEKAKQYPFCGTDEHYTFEPQD</sequence>
<reference evidence="2 3" key="1">
    <citation type="submission" date="2019-07" db="EMBL/GenBank/DDBJ databases">
        <title>Annotation for the trematode Paragonimus westermani.</title>
        <authorList>
            <person name="Choi Y.-J."/>
        </authorList>
    </citation>
    <scope>NUCLEOTIDE SEQUENCE [LARGE SCALE GENOMIC DNA]</scope>
    <source>
        <strain evidence="2">180907_Pwestermani</strain>
    </source>
</reference>
<feature type="non-terminal residue" evidence="2">
    <location>
        <position position="1"/>
    </location>
</feature>
<keyword evidence="1" id="KW-0472">Membrane</keyword>
<dbReference type="GO" id="GO:0005739">
    <property type="term" value="C:mitochondrion"/>
    <property type="evidence" value="ECO:0007669"/>
    <property type="project" value="InterPro"/>
</dbReference>
<keyword evidence="3" id="KW-1185">Reference proteome</keyword>
<evidence type="ECO:0000256" key="1">
    <source>
        <dbReference type="SAM" id="Phobius"/>
    </source>
</evidence>
<dbReference type="EMBL" id="JTDF01011127">
    <property type="protein sequence ID" value="KAF8563666.1"/>
    <property type="molecule type" value="Genomic_DNA"/>
</dbReference>
<comment type="caution">
    <text evidence="2">The sequence shown here is derived from an EMBL/GenBank/DDBJ whole genome shotgun (WGS) entry which is preliminary data.</text>
</comment>
<dbReference type="InterPro" id="IPR008699">
    <property type="entry name" value="NDUFB8"/>
</dbReference>
<proteinExistence type="predicted"/>
<evidence type="ECO:0008006" key="4">
    <source>
        <dbReference type="Google" id="ProtNLM"/>
    </source>
</evidence>
<dbReference type="AlphaFoldDB" id="A0A8T0D8G8"/>